<feature type="transmembrane region" description="Helical" evidence="7">
    <location>
        <begin position="442"/>
        <end position="469"/>
    </location>
</feature>
<organism evidence="9 10">
    <name type="scientific">Caenorhabditis briggsae</name>
    <dbReference type="NCBI Taxonomy" id="6238"/>
    <lineage>
        <taxon>Eukaryota</taxon>
        <taxon>Metazoa</taxon>
        <taxon>Ecdysozoa</taxon>
        <taxon>Nematoda</taxon>
        <taxon>Chromadorea</taxon>
        <taxon>Rhabditida</taxon>
        <taxon>Rhabditina</taxon>
        <taxon>Rhabditomorpha</taxon>
        <taxon>Rhabditoidea</taxon>
        <taxon>Rhabditidae</taxon>
        <taxon>Peloderinae</taxon>
        <taxon>Caenorhabditis</taxon>
    </lineage>
</organism>
<keyword evidence="5 7" id="KW-0472">Membrane</keyword>
<evidence type="ECO:0000256" key="3">
    <source>
        <dbReference type="ARBA" id="ARBA00022692"/>
    </source>
</evidence>
<feature type="transmembrane region" description="Helical" evidence="7">
    <location>
        <begin position="345"/>
        <end position="366"/>
    </location>
</feature>
<dbReference type="InterPro" id="IPR051697">
    <property type="entry name" value="Patched_domain-protein"/>
</dbReference>
<evidence type="ECO:0000256" key="7">
    <source>
        <dbReference type="SAM" id="Phobius"/>
    </source>
</evidence>
<feature type="transmembrane region" description="Helical" evidence="7">
    <location>
        <begin position="762"/>
        <end position="781"/>
    </location>
</feature>
<dbReference type="Gene3D" id="1.20.1640.10">
    <property type="entry name" value="Multidrug efflux transporter AcrB transmembrane domain"/>
    <property type="match status" value="2"/>
</dbReference>
<dbReference type="Pfam" id="PF02460">
    <property type="entry name" value="Patched"/>
    <property type="match status" value="1"/>
</dbReference>
<keyword evidence="6" id="KW-0325">Glycoprotein</keyword>
<dbReference type="EMBL" id="CP090895">
    <property type="protein sequence ID" value="ULT90434.1"/>
    <property type="molecule type" value="Genomic_DNA"/>
</dbReference>
<dbReference type="PANTHER" id="PTHR10796:SF105">
    <property type="entry name" value="SSD DOMAIN-CONTAINING PROTEIN"/>
    <property type="match status" value="1"/>
</dbReference>
<feature type="transmembrane region" description="Helical" evidence="7">
    <location>
        <begin position="788"/>
        <end position="810"/>
    </location>
</feature>
<proteinExistence type="inferred from homology"/>
<dbReference type="AlphaFoldDB" id="A0AAE9A5B1"/>
<dbReference type="SUPFAM" id="SSF82866">
    <property type="entry name" value="Multidrug efflux transporter AcrB transmembrane domain"/>
    <property type="match status" value="2"/>
</dbReference>
<feature type="transmembrane region" description="Helical" evidence="7">
    <location>
        <begin position="857"/>
        <end position="878"/>
    </location>
</feature>
<comment type="subcellular location">
    <subcellularLocation>
        <location evidence="1">Membrane</location>
        <topology evidence="1">Multi-pass membrane protein</topology>
    </subcellularLocation>
</comment>
<feature type="transmembrane region" description="Helical" evidence="7">
    <location>
        <begin position="890"/>
        <end position="909"/>
    </location>
</feature>
<evidence type="ECO:0000256" key="2">
    <source>
        <dbReference type="ARBA" id="ARBA00005585"/>
    </source>
</evidence>
<dbReference type="InterPro" id="IPR000731">
    <property type="entry name" value="SSD"/>
</dbReference>
<feature type="transmembrane region" description="Helical" evidence="7">
    <location>
        <begin position="475"/>
        <end position="500"/>
    </location>
</feature>
<evidence type="ECO:0000256" key="4">
    <source>
        <dbReference type="ARBA" id="ARBA00022989"/>
    </source>
</evidence>
<evidence type="ECO:0000313" key="10">
    <source>
        <dbReference type="Proteomes" id="UP000827892"/>
    </source>
</evidence>
<dbReference type="InterPro" id="IPR003392">
    <property type="entry name" value="PTHD_SSD"/>
</dbReference>
<evidence type="ECO:0000256" key="6">
    <source>
        <dbReference type="ARBA" id="ARBA00023180"/>
    </source>
</evidence>
<evidence type="ECO:0000256" key="5">
    <source>
        <dbReference type="ARBA" id="ARBA00023136"/>
    </source>
</evidence>
<dbReference type="PANTHER" id="PTHR10796">
    <property type="entry name" value="PATCHED-RELATED"/>
    <property type="match status" value="1"/>
</dbReference>
<dbReference type="GO" id="GO:0016020">
    <property type="term" value="C:membrane"/>
    <property type="evidence" value="ECO:0007669"/>
    <property type="project" value="UniProtKB-SubCell"/>
</dbReference>
<accession>A0AAE9A5B1</accession>
<comment type="similarity">
    <text evidence="2">Belongs to the patched family.</text>
</comment>
<feature type="transmembrane region" description="Helical" evidence="7">
    <location>
        <begin position="410"/>
        <end position="430"/>
    </location>
</feature>
<evidence type="ECO:0000313" key="9">
    <source>
        <dbReference type="EMBL" id="ULT90434.1"/>
    </source>
</evidence>
<feature type="transmembrane region" description="Helical" evidence="7">
    <location>
        <begin position="117"/>
        <end position="138"/>
    </location>
</feature>
<keyword evidence="4 7" id="KW-1133">Transmembrane helix</keyword>
<sequence>MTHFFLAKADCLRYNLLRYDPFSVSRYTAIVSSSNICIAPRSVSSHRVRMRASFVFVLPNANYHRRMSLNFAPVSWCHPGDSSLKMGILRNPLGIFQDFLANCFYRYGLIICRRPRLFTLGPLILTIIFSFGILNMRIEDDLRFLYSPEHSLSRVEYQVHKDFSGDSKNNSFVSITIQTKSEDKNLLKKDLAQKLIQLNKYVLEKMDIQVDGKVINFGKEVCSRMKHCELSNTIATIFLDTFWSEKLRKDPRIQIEYPTMKFFDNKFFLPTHFYGVKTGGPLGIQYIDMVHFVYQIPAYNEHTSEEMSKIFEQSLTAVLENQDTFDTSMFSLSILKDEMQKNATYTMPFISLTVLLLLCFTVASCMTDNWVTSKPIEAMIGILVSSMAIVSAGGLLFALGVPFINQVTVMPFIALAIGVDDVYVMLGAWQDTKKTYSPEKRMALALAEAGSAITVTSITSVLSFGIGTYSTTPAIAIFCKFICVAIMFDWFYQLTFFAAVMAMGAKREAAGYHCVFVWKRCDRAEIEKGKSEKAISPTRYFFENIFAPFICRPSVRIVMLISYVVYIAVSFYGCAQLIPNLTPSRLVVDDSPLIPYLHLAEKKIWAEGLIGRIYVNKAPDFSKNPEQVERMLQMVGELESTPYSMGPNSTNFWLTEFNNYRQFFFQEDAKFYQTLQSFLKVSFNNHWETDLVWDTPDKNSTGGTKVEKFVFTTAFKISDWNVRTSLLLTWRNITSKYPEFEALVFDQNNFYSDQMLELQSTILSSLGTAILTLITVCILFIAESSIVFWVVCTLISMDIGTAGFLSLWGADLDPTTVVNILMSIGQCIDFATHVGYRIYRSEHSDPDERIRDAMGAIGWPVVQAGTSTLLAIVVMLMVPSSAVRMFARTSVLVVGTGFFHGLIILPIIIRSFATNAKAHVPTHPH</sequence>
<evidence type="ECO:0000259" key="8">
    <source>
        <dbReference type="PROSITE" id="PS50156"/>
    </source>
</evidence>
<reference evidence="9 10" key="1">
    <citation type="submission" date="2022-02" db="EMBL/GenBank/DDBJ databases">
        <title>Chromosome-level reference genomes for two strains of Caenorhabditis briggsae: an improved platform for comparative genomics.</title>
        <authorList>
            <person name="Stevens L."/>
            <person name="Andersen E.C."/>
        </authorList>
    </citation>
    <scope>NUCLEOTIDE SEQUENCE [LARGE SCALE GENOMIC DNA]</scope>
    <source>
        <strain evidence="9">QX1410_ONT</strain>
        <tissue evidence="9">Whole-organism</tissue>
    </source>
</reference>
<keyword evidence="3 7" id="KW-0812">Transmembrane</keyword>
<dbReference type="Proteomes" id="UP000827892">
    <property type="component" value="Chromosome V"/>
</dbReference>
<dbReference type="PROSITE" id="PS50156">
    <property type="entry name" value="SSD"/>
    <property type="match status" value="1"/>
</dbReference>
<protein>
    <recommendedName>
        <fullName evidence="8">SSD domain-containing protein</fullName>
    </recommendedName>
</protein>
<feature type="transmembrane region" description="Helical" evidence="7">
    <location>
        <begin position="378"/>
        <end position="404"/>
    </location>
</feature>
<feature type="transmembrane region" description="Helical" evidence="7">
    <location>
        <begin position="557"/>
        <end position="578"/>
    </location>
</feature>
<name>A0AAE9A5B1_CAEBR</name>
<evidence type="ECO:0000256" key="1">
    <source>
        <dbReference type="ARBA" id="ARBA00004141"/>
    </source>
</evidence>
<dbReference type="FunFam" id="1.20.1640.10:FF:000074">
    <property type="entry name" value="PaTched Related family"/>
    <property type="match status" value="1"/>
</dbReference>
<gene>
    <name evidence="9" type="ORF">L3Y34_008637</name>
</gene>
<feature type="domain" description="SSD" evidence="8">
    <location>
        <begin position="346"/>
        <end position="503"/>
    </location>
</feature>